<dbReference type="InterPro" id="IPR001098">
    <property type="entry name" value="DNA-dir_DNA_pol_A_palm_dom"/>
</dbReference>
<evidence type="ECO:0000256" key="14">
    <source>
        <dbReference type="ARBA" id="ARBA00031966"/>
    </source>
</evidence>
<evidence type="ECO:0000256" key="6">
    <source>
        <dbReference type="ARBA" id="ARBA00022679"/>
    </source>
</evidence>
<evidence type="ECO:0000256" key="8">
    <source>
        <dbReference type="ARBA" id="ARBA00022705"/>
    </source>
</evidence>
<dbReference type="FunFam" id="1.10.150.20:FF:000024">
    <property type="entry name" value="DNA polymerase gamma, catalytic subunit"/>
    <property type="match status" value="1"/>
</dbReference>
<evidence type="ECO:0000256" key="4">
    <source>
        <dbReference type="ARBA" id="ARBA00012417"/>
    </source>
</evidence>
<gene>
    <name evidence="17" type="ORF">PYM288_LOCUS7610</name>
</gene>
<dbReference type="GO" id="GO:0003677">
    <property type="term" value="F:DNA binding"/>
    <property type="evidence" value="ECO:0007669"/>
    <property type="project" value="UniProtKB-KW"/>
</dbReference>
<evidence type="ECO:0000256" key="11">
    <source>
        <dbReference type="ARBA" id="ARBA00023125"/>
    </source>
</evidence>
<evidence type="ECO:0000256" key="10">
    <source>
        <dbReference type="ARBA" id="ARBA00022932"/>
    </source>
</evidence>
<keyword evidence="15" id="KW-0175">Coiled coil</keyword>
<proteinExistence type="inferred from homology"/>
<dbReference type="Proteomes" id="UP000663854">
    <property type="component" value="Unassembled WGS sequence"/>
</dbReference>
<comment type="subcellular location">
    <subcellularLocation>
        <location evidence="2">Mitochondrion matrix</location>
        <location evidence="2">Mitochondrion nucleoid</location>
    </subcellularLocation>
</comment>
<evidence type="ECO:0000256" key="7">
    <source>
        <dbReference type="ARBA" id="ARBA00022695"/>
    </source>
</evidence>
<evidence type="ECO:0000256" key="2">
    <source>
        <dbReference type="ARBA" id="ARBA00004436"/>
    </source>
</evidence>
<keyword evidence="10" id="KW-0239">DNA-directed DNA polymerase</keyword>
<feature type="domain" description="DNA-directed DNA polymerase family A palm" evidence="16">
    <location>
        <begin position="817"/>
        <end position="1042"/>
    </location>
</feature>
<dbReference type="Gene3D" id="3.30.420.390">
    <property type="match status" value="2"/>
</dbReference>
<keyword evidence="7" id="KW-0548">Nucleotidyltransferase</keyword>
<sequence>MLLRQCLSRGFHQKFRFCLYHYRLLSTRRRNPLGIQMLSSKLHKQLFSSVGEPVYADENIEKSKVHLQQFDLGSNESEILDDIEFNLPPLESKNLTKHFEIIARKQSKPYVDLIYQLIKANIPSQPTAWKSAKGWTKYSKNGQTTISVDHPDEKVLVFDVETLVCEGNFPVLAVALSPNHWYSWCSSRLIDEEFRLKSNVELNDMIPIEPNPSIPSLIIGHNVAFDRTYIKEQYQFESSAMRFLDTMSLHIMCSGFTHAQRLQYQAFEKGSSLKTNDKDDISEEEDLDEQYLSMLLASEKEKDTKAYIKMRNTQNLRWKLESSLNNLVSVHKLYCKPKTPLSKEMQQVFINGNISDVRQHFQELMTYCANDVKATYEVSQKVYPMFEERFPHPVTLSGMLEMSQMFLPVNNNWIRFIHEAERTYESINSDIQHVLMEIANEACHQTIDQKYKNDPWLWDLDWSTQSMRFLKSSKAKPSITKLEQKPDNPIFKIGGNIWPTKIMTDNDPEFAPSPNIQKILDTYSTLAKIQPHMPGYPSWYRDLCMKQPKNDLNDEESAWKPGPQLISTKMRIVPKLLRLTWLGYPLHYDNKYGWGYLVPGLKINQEEEGEEEDEKSDFPYEAIKQVCAETRPFERSKTNMELQEIDDNLKALAKEIEELEDQNNAHLFMENLLQQQEKLIERRQKLLPSDTSCPIHQGNGPYKVSNVPGCWFFKIPHKDGNEKNVGNPLAKSFASKIADGTLRAHESTAAKWLLEWSKMLSYWENNEKRIKSQKAVQIKDDGTSIILPRVVVAGTVTRRAVEPTWLTASNAQTDRIGSELKAMVQAPSGYCFVGADVDSQELWIASILADAKYAEMHGSTAFGWMNLQGKKKDGTDLHSKVANLVGISRDQAKVFNYGRMYGAGKTFAEKLLMQFNHQLSVVEAKEKATLMYSKTKGTKDRKTDLWQGGSESEMFNSLEVIARSKLPKTPVLDCRISRALEPHNVNDAYMTSRVNWVVQSSAVDYLHLMLVCMKWLIDKYNIRCRFALSIHDEVRYMCHMDDRYRACLALQITNLLTRAMFASRLNMNDLPASVAFFSSVDVDQCLRKEPYMDCKTPSNPLGLEIAYDIPKVRESTTIDVDSLIARFKTLFWLNRKRWFVMCDYIPKAGRLNLYSLPVCETLFNYNLYLRATSRTTSPSAAHDENLMNNVRTVRMKLGRATIDTSAQQNEAVVHRRLFHQVRELRLMADDGQ</sequence>
<dbReference type="SMART" id="SM00482">
    <property type="entry name" value="POLAc"/>
    <property type="match status" value="1"/>
</dbReference>
<protein>
    <recommendedName>
        <fullName evidence="5">DNA polymerase subunit gamma-1</fullName>
        <ecNumber evidence="4">2.7.7.7</ecNumber>
    </recommendedName>
    <alternativeName>
        <fullName evidence="14">Mitochondrial DNA polymerase catalytic subunit</fullName>
    </alternativeName>
</protein>
<keyword evidence="13" id="KW-1135">Mitochondrion nucleoid</keyword>
<evidence type="ECO:0000256" key="13">
    <source>
        <dbReference type="ARBA" id="ARBA00023271"/>
    </source>
</evidence>
<keyword evidence="12" id="KW-0496">Mitochondrion</keyword>
<reference evidence="17" key="1">
    <citation type="submission" date="2021-02" db="EMBL/GenBank/DDBJ databases">
        <authorList>
            <person name="Nowell W R."/>
        </authorList>
    </citation>
    <scope>NUCLEOTIDE SEQUENCE</scope>
</reference>
<dbReference type="GO" id="GO:0006264">
    <property type="term" value="P:mitochondrial DNA replication"/>
    <property type="evidence" value="ECO:0007669"/>
    <property type="project" value="TreeGrafter"/>
</dbReference>
<dbReference type="GO" id="GO:0005760">
    <property type="term" value="C:gamma DNA polymerase complex"/>
    <property type="evidence" value="ECO:0007669"/>
    <property type="project" value="InterPro"/>
</dbReference>
<organism evidence="17 18">
    <name type="scientific">Rotaria sordida</name>
    <dbReference type="NCBI Taxonomy" id="392033"/>
    <lineage>
        <taxon>Eukaryota</taxon>
        <taxon>Metazoa</taxon>
        <taxon>Spiralia</taxon>
        <taxon>Gnathifera</taxon>
        <taxon>Rotifera</taxon>
        <taxon>Eurotatoria</taxon>
        <taxon>Bdelloidea</taxon>
        <taxon>Philodinida</taxon>
        <taxon>Philodinidae</taxon>
        <taxon>Rotaria</taxon>
    </lineage>
</organism>
<dbReference type="Gene3D" id="3.30.70.370">
    <property type="match status" value="1"/>
</dbReference>
<dbReference type="GO" id="GO:0042645">
    <property type="term" value="C:mitochondrial nucleoid"/>
    <property type="evidence" value="ECO:0007669"/>
    <property type="project" value="UniProtKB-SubCell"/>
</dbReference>
<evidence type="ECO:0000256" key="3">
    <source>
        <dbReference type="ARBA" id="ARBA00007705"/>
    </source>
</evidence>
<evidence type="ECO:0000256" key="1">
    <source>
        <dbReference type="ARBA" id="ARBA00001946"/>
    </source>
</evidence>
<comment type="cofactor">
    <cofactor evidence="1">
        <name>Mg(2+)</name>
        <dbReference type="ChEBI" id="CHEBI:18420"/>
    </cofactor>
</comment>
<evidence type="ECO:0000256" key="15">
    <source>
        <dbReference type="SAM" id="Coils"/>
    </source>
</evidence>
<dbReference type="GO" id="GO:0003887">
    <property type="term" value="F:DNA-directed DNA polymerase activity"/>
    <property type="evidence" value="ECO:0007669"/>
    <property type="project" value="UniProtKB-KW"/>
</dbReference>
<dbReference type="InterPro" id="IPR002297">
    <property type="entry name" value="DNA-dir_DNA_pol_A_mt"/>
</dbReference>
<keyword evidence="6" id="KW-0808">Transferase</keyword>
<evidence type="ECO:0000256" key="5">
    <source>
        <dbReference type="ARBA" id="ARBA00015350"/>
    </source>
</evidence>
<keyword evidence="11" id="KW-0238">DNA-binding</keyword>
<dbReference type="InterPro" id="IPR043502">
    <property type="entry name" value="DNA/RNA_pol_sf"/>
</dbReference>
<dbReference type="Pfam" id="PF00476">
    <property type="entry name" value="DNA_pol_A"/>
    <property type="match status" value="1"/>
</dbReference>
<dbReference type="FunFam" id="3.30.420.390:FF:000004">
    <property type="entry name" value="DNA polymerase subunit gamma-1, mitochondrial"/>
    <property type="match status" value="1"/>
</dbReference>
<dbReference type="Gene3D" id="1.10.150.20">
    <property type="entry name" value="5' to 3' exonuclease, C-terminal subdomain"/>
    <property type="match status" value="1"/>
</dbReference>
<dbReference type="PANTHER" id="PTHR10267:SF0">
    <property type="entry name" value="DNA POLYMERASE SUBUNIT GAMMA-1"/>
    <property type="match status" value="1"/>
</dbReference>
<dbReference type="AlphaFoldDB" id="A0A813X5N5"/>
<dbReference type="PRINTS" id="PR00867">
    <property type="entry name" value="DNAPOLG"/>
</dbReference>
<dbReference type="PROSITE" id="PS00447">
    <property type="entry name" value="DNA_POLYMERASE_A"/>
    <property type="match status" value="1"/>
</dbReference>
<dbReference type="EC" id="2.7.7.7" evidence="4"/>
<name>A0A813X5N5_9BILA</name>
<comment type="similarity">
    <text evidence="3">Belongs to the DNA polymerase type-A family.</text>
</comment>
<keyword evidence="8" id="KW-0235">DNA replication</keyword>
<accession>A0A813X5N5</accession>
<feature type="coiled-coil region" evidence="15">
    <location>
        <begin position="635"/>
        <end position="669"/>
    </location>
</feature>
<dbReference type="GO" id="GO:0008408">
    <property type="term" value="F:3'-5' exonuclease activity"/>
    <property type="evidence" value="ECO:0007669"/>
    <property type="project" value="TreeGrafter"/>
</dbReference>
<evidence type="ECO:0000313" key="17">
    <source>
        <dbReference type="EMBL" id="CAF0862063.1"/>
    </source>
</evidence>
<evidence type="ECO:0000256" key="9">
    <source>
        <dbReference type="ARBA" id="ARBA00022842"/>
    </source>
</evidence>
<dbReference type="Pfam" id="PF18136">
    <property type="entry name" value="DNApol_Exo"/>
    <property type="match status" value="1"/>
</dbReference>
<dbReference type="SUPFAM" id="SSF56672">
    <property type="entry name" value="DNA/RNA polymerases"/>
    <property type="match status" value="1"/>
</dbReference>
<dbReference type="EMBL" id="CAJNOH010000094">
    <property type="protein sequence ID" value="CAF0862063.1"/>
    <property type="molecule type" value="Genomic_DNA"/>
</dbReference>
<dbReference type="PANTHER" id="PTHR10267">
    <property type="entry name" value="DNA POLYMERASE SUBUNIT GAMMA-1"/>
    <property type="match status" value="1"/>
</dbReference>
<dbReference type="SUPFAM" id="SSF53098">
    <property type="entry name" value="Ribonuclease H-like"/>
    <property type="match status" value="1"/>
</dbReference>
<comment type="caution">
    <text evidence="17">The sequence shown here is derived from an EMBL/GenBank/DDBJ whole genome shotgun (WGS) entry which is preliminary data.</text>
</comment>
<dbReference type="InterPro" id="IPR019760">
    <property type="entry name" value="DNA-dir_DNA_pol_A_CS"/>
</dbReference>
<keyword evidence="9" id="KW-0460">Magnesium</keyword>
<evidence type="ECO:0000259" key="16">
    <source>
        <dbReference type="SMART" id="SM00482"/>
    </source>
</evidence>
<evidence type="ECO:0000256" key="12">
    <source>
        <dbReference type="ARBA" id="ARBA00023128"/>
    </source>
</evidence>
<evidence type="ECO:0000313" key="18">
    <source>
        <dbReference type="Proteomes" id="UP000663854"/>
    </source>
</evidence>
<dbReference type="InterPro" id="IPR041336">
    <property type="entry name" value="DNApol_Exo"/>
</dbReference>
<dbReference type="InterPro" id="IPR012337">
    <property type="entry name" value="RNaseH-like_sf"/>
</dbReference>